<dbReference type="SUPFAM" id="SSF53850">
    <property type="entry name" value="Periplasmic binding protein-like II"/>
    <property type="match status" value="1"/>
</dbReference>
<dbReference type="Gene3D" id="3.40.190.10">
    <property type="entry name" value="Periplasmic binding protein-like II"/>
    <property type="match status" value="1"/>
</dbReference>
<dbReference type="EMBL" id="CABVPU010000033">
    <property type="protein sequence ID" value="VWC28757.1"/>
    <property type="molecule type" value="Genomic_DNA"/>
</dbReference>
<dbReference type="Proteomes" id="UP000494174">
    <property type="component" value="Unassembled WGS sequence"/>
</dbReference>
<evidence type="ECO:0000313" key="2">
    <source>
        <dbReference type="Proteomes" id="UP000494174"/>
    </source>
</evidence>
<evidence type="ECO:0000313" key="1">
    <source>
        <dbReference type="EMBL" id="VWC28757.1"/>
    </source>
</evidence>
<reference evidence="1 2" key="1">
    <citation type="submission" date="2019-09" db="EMBL/GenBank/DDBJ databases">
        <authorList>
            <person name="Depoorter E."/>
        </authorList>
    </citation>
    <scope>NUCLEOTIDE SEQUENCE [LARGE SCALE GENOMIC DNA]</scope>
    <source>
        <strain evidence="1">R-15945</strain>
    </source>
</reference>
<proteinExistence type="predicted"/>
<organism evidence="1 2">
    <name type="scientific">Burkholderia lata (strain ATCC 17760 / DSM 23089 / LMG 22485 / NCIMB 9086 / R18194 / 383)</name>
    <dbReference type="NCBI Taxonomy" id="482957"/>
    <lineage>
        <taxon>Bacteria</taxon>
        <taxon>Pseudomonadati</taxon>
        <taxon>Pseudomonadota</taxon>
        <taxon>Betaproteobacteria</taxon>
        <taxon>Burkholderiales</taxon>
        <taxon>Burkholderiaceae</taxon>
        <taxon>Burkholderia</taxon>
        <taxon>Burkholderia cepacia complex</taxon>
    </lineage>
</organism>
<protein>
    <submittedName>
        <fullName evidence="1">Glycine/betaine ABC transporter substrate-binding protein</fullName>
    </submittedName>
</protein>
<gene>
    <name evidence="1" type="ORF">BLA15945_06319</name>
</gene>
<sequence length="51" mass="5577">MIPIMNHQDPNQAAAQWLKKNTSMLDTWLAGVTTFDGKPALPAVKAYLAAH</sequence>
<name>A0A6P2R919_BURL3</name>
<accession>A0A6P2R919</accession>
<dbReference type="AlphaFoldDB" id="A0A6P2R919"/>